<dbReference type="PANTHER" id="PTHR12015">
    <property type="entry name" value="SMALL INDUCIBLE CYTOKINE A"/>
    <property type="match status" value="1"/>
</dbReference>
<sequence length="102" mass="11827">MVKHVVFVSVLLLVLMLALTESSPRMCCTQYNEKPIPVKFLKYYKVQEMRGYCNIKAVVFTTLKNRFVCANPNSKWVQRAMDGSADRKSVFVLTFLYNSYKS</sequence>
<dbReference type="FunFam" id="2.40.50.40:FF:000012">
    <property type="entry name" value="C-C motif chemokine"/>
    <property type="match status" value="1"/>
</dbReference>
<feature type="domain" description="Chemokine interleukin-8-like" evidence="10">
    <location>
        <begin position="24"/>
        <end position="84"/>
    </location>
</feature>
<comment type="subcellular location">
    <subcellularLocation>
        <location evidence="1 9">Secreted</location>
    </subcellularLocation>
</comment>
<dbReference type="InterPro" id="IPR001811">
    <property type="entry name" value="Chemokine_IL8-like_dom"/>
</dbReference>
<keyword evidence="6 9" id="KW-0732">Signal</keyword>
<evidence type="ECO:0000313" key="11">
    <source>
        <dbReference type="Ensembl" id="ENSCSEP00000023255.1"/>
    </source>
</evidence>
<dbReference type="GO" id="GO:0008009">
    <property type="term" value="F:chemokine activity"/>
    <property type="evidence" value="ECO:0007669"/>
    <property type="project" value="InterPro"/>
</dbReference>
<keyword evidence="8" id="KW-0395">Inflammatory response</keyword>
<evidence type="ECO:0000256" key="8">
    <source>
        <dbReference type="ARBA" id="ARBA00023198"/>
    </source>
</evidence>
<comment type="similarity">
    <text evidence="2 9">Belongs to the intercrine beta (chemokine CC) family.</text>
</comment>
<keyword evidence="7" id="KW-1015">Disulfide bond</keyword>
<evidence type="ECO:0000256" key="2">
    <source>
        <dbReference type="ARBA" id="ARBA00010868"/>
    </source>
</evidence>
<evidence type="ECO:0000256" key="6">
    <source>
        <dbReference type="ARBA" id="ARBA00022729"/>
    </source>
</evidence>
<feature type="chain" id="PRO_5017845573" description="C-C motif chemokine" evidence="9">
    <location>
        <begin position="23"/>
        <end position="102"/>
    </location>
</feature>
<organism evidence="11 12">
    <name type="scientific">Cynoglossus semilaevis</name>
    <name type="common">Tongue sole</name>
    <dbReference type="NCBI Taxonomy" id="244447"/>
    <lineage>
        <taxon>Eukaryota</taxon>
        <taxon>Metazoa</taxon>
        <taxon>Chordata</taxon>
        <taxon>Craniata</taxon>
        <taxon>Vertebrata</taxon>
        <taxon>Euteleostomi</taxon>
        <taxon>Actinopterygii</taxon>
        <taxon>Neopterygii</taxon>
        <taxon>Teleostei</taxon>
        <taxon>Neoteleostei</taxon>
        <taxon>Acanthomorphata</taxon>
        <taxon>Carangaria</taxon>
        <taxon>Pleuronectiformes</taxon>
        <taxon>Pleuronectoidei</taxon>
        <taxon>Cynoglossidae</taxon>
        <taxon>Cynoglossinae</taxon>
        <taxon>Cynoglossus</taxon>
    </lineage>
</organism>
<evidence type="ECO:0000256" key="5">
    <source>
        <dbReference type="ARBA" id="ARBA00022525"/>
    </source>
</evidence>
<evidence type="ECO:0000259" key="10">
    <source>
        <dbReference type="SMART" id="SM00199"/>
    </source>
</evidence>
<dbReference type="GO" id="GO:0006954">
    <property type="term" value="P:inflammatory response"/>
    <property type="evidence" value="ECO:0007669"/>
    <property type="project" value="UniProtKB-KW"/>
</dbReference>
<dbReference type="Gene3D" id="2.40.50.40">
    <property type="match status" value="1"/>
</dbReference>
<reference evidence="11" key="3">
    <citation type="submission" date="2025-09" db="UniProtKB">
        <authorList>
            <consortium name="Ensembl"/>
        </authorList>
    </citation>
    <scope>IDENTIFICATION</scope>
</reference>
<evidence type="ECO:0000256" key="4">
    <source>
        <dbReference type="ARBA" id="ARBA00022514"/>
    </source>
</evidence>
<evidence type="ECO:0000313" key="12">
    <source>
        <dbReference type="Proteomes" id="UP000265120"/>
    </source>
</evidence>
<feature type="signal peptide" evidence="9">
    <location>
        <begin position="1"/>
        <end position="22"/>
    </location>
</feature>
<dbReference type="Proteomes" id="UP000265120">
    <property type="component" value="Chromosome 20"/>
</dbReference>
<protein>
    <recommendedName>
        <fullName evidence="9">C-C motif chemokine</fullName>
    </recommendedName>
</protein>
<dbReference type="Ensembl" id="ENSCSET00000023561.1">
    <property type="protein sequence ID" value="ENSCSEP00000023255.1"/>
    <property type="gene ID" value="ENSCSEG00000014826.1"/>
</dbReference>
<dbReference type="STRING" id="244447.ENSCSEP00000023255"/>
<dbReference type="Pfam" id="PF00048">
    <property type="entry name" value="IL8"/>
    <property type="match status" value="1"/>
</dbReference>
<dbReference type="OMA" id="SACVFIM"/>
<dbReference type="GO" id="GO:0005615">
    <property type="term" value="C:extracellular space"/>
    <property type="evidence" value="ECO:0007669"/>
    <property type="project" value="UniProtKB-KW"/>
</dbReference>
<dbReference type="InterPro" id="IPR000827">
    <property type="entry name" value="Chemokine_CC_CS"/>
</dbReference>
<dbReference type="InterPro" id="IPR039809">
    <property type="entry name" value="Chemokine_b/g/d"/>
</dbReference>
<dbReference type="InterPro" id="IPR036048">
    <property type="entry name" value="Interleukin_8-like_sf"/>
</dbReference>
<accession>A0A3P8WF89</accession>
<evidence type="ECO:0000256" key="9">
    <source>
        <dbReference type="RuleBase" id="RU361150"/>
    </source>
</evidence>
<evidence type="ECO:0000256" key="3">
    <source>
        <dbReference type="ARBA" id="ARBA00022500"/>
    </source>
</evidence>
<keyword evidence="3 9" id="KW-0145">Chemotaxis</keyword>
<name>A0A3P8WF89_CYNSE</name>
<reference evidence="11" key="2">
    <citation type="submission" date="2025-08" db="UniProtKB">
        <authorList>
            <consortium name="Ensembl"/>
        </authorList>
    </citation>
    <scope>IDENTIFICATION</scope>
</reference>
<dbReference type="GeneTree" id="ENSGT01020000230600"/>
<keyword evidence="4 9" id="KW-0202">Cytokine</keyword>
<dbReference type="SUPFAM" id="SSF54117">
    <property type="entry name" value="Interleukin 8-like chemokines"/>
    <property type="match status" value="1"/>
</dbReference>
<proteinExistence type="inferred from homology"/>
<evidence type="ECO:0000256" key="7">
    <source>
        <dbReference type="ARBA" id="ARBA00023157"/>
    </source>
</evidence>
<dbReference type="SMART" id="SM00199">
    <property type="entry name" value="SCY"/>
    <property type="match status" value="1"/>
</dbReference>
<keyword evidence="5 9" id="KW-0964">Secreted</keyword>
<dbReference type="GO" id="GO:0006955">
    <property type="term" value="P:immune response"/>
    <property type="evidence" value="ECO:0007669"/>
    <property type="project" value="InterPro"/>
</dbReference>
<dbReference type="InParanoid" id="A0A3P8WF89"/>
<dbReference type="PROSITE" id="PS00472">
    <property type="entry name" value="SMALL_CYTOKINES_CC"/>
    <property type="match status" value="1"/>
</dbReference>
<keyword evidence="12" id="KW-1185">Reference proteome</keyword>
<evidence type="ECO:0000256" key="1">
    <source>
        <dbReference type="ARBA" id="ARBA00004613"/>
    </source>
</evidence>
<reference evidence="11 12" key="1">
    <citation type="journal article" date="2014" name="Nat. Genet.">
        <title>Whole-genome sequence of a flatfish provides insights into ZW sex chromosome evolution and adaptation to a benthic lifestyle.</title>
        <authorList>
            <person name="Chen S."/>
            <person name="Zhang G."/>
            <person name="Shao C."/>
            <person name="Huang Q."/>
            <person name="Liu G."/>
            <person name="Zhang P."/>
            <person name="Song W."/>
            <person name="An N."/>
            <person name="Chalopin D."/>
            <person name="Volff J.N."/>
            <person name="Hong Y."/>
            <person name="Li Q."/>
            <person name="Sha Z."/>
            <person name="Zhou H."/>
            <person name="Xie M."/>
            <person name="Yu Q."/>
            <person name="Liu Y."/>
            <person name="Xiang H."/>
            <person name="Wang N."/>
            <person name="Wu K."/>
            <person name="Yang C."/>
            <person name="Zhou Q."/>
            <person name="Liao X."/>
            <person name="Yang L."/>
            <person name="Hu Q."/>
            <person name="Zhang J."/>
            <person name="Meng L."/>
            <person name="Jin L."/>
            <person name="Tian Y."/>
            <person name="Lian J."/>
            <person name="Yang J."/>
            <person name="Miao G."/>
            <person name="Liu S."/>
            <person name="Liang Z."/>
            <person name="Yan F."/>
            <person name="Li Y."/>
            <person name="Sun B."/>
            <person name="Zhang H."/>
            <person name="Zhang J."/>
            <person name="Zhu Y."/>
            <person name="Du M."/>
            <person name="Zhao Y."/>
            <person name="Schartl M."/>
            <person name="Tang Q."/>
            <person name="Wang J."/>
        </authorList>
    </citation>
    <scope>NUCLEOTIDE SEQUENCE</scope>
</reference>
<dbReference type="AlphaFoldDB" id="A0A3P8WF89"/>